<evidence type="ECO:0000313" key="2">
    <source>
        <dbReference type="EMBL" id="MBP0459672.1"/>
    </source>
</evidence>
<dbReference type="SUPFAM" id="SSF52540">
    <property type="entry name" value="P-loop containing nucleoside triphosphate hydrolases"/>
    <property type="match status" value="1"/>
</dbReference>
<reference evidence="2" key="1">
    <citation type="submission" date="2021-03" db="EMBL/GenBank/DDBJ databases">
        <title>Whole genome sequence of Streptomyces bomunensis MMS17-BM035.</title>
        <authorList>
            <person name="Lee J.H."/>
        </authorList>
    </citation>
    <scope>NUCLEOTIDE SEQUENCE</scope>
    <source>
        <strain evidence="2">MMS17-BM035</strain>
    </source>
</reference>
<protein>
    <submittedName>
        <fullName evidence="2">Regulator</fullName>
    </submittedName>
</protein>
<dbReference type="PANTHER" id="PTHR47691:SF3">
    <property type="entry name" value="HTH-TYPE TRANSCRIPTIONAL REGULATOR RV0890C-RELATED"/>
    <property type="match status" value="1"/>
</dbReference>
<dbReference type="InterPro" id="IPR027417">
    <property type="entry name" value="P-loop_NTPase"/>
</dbReference>
<dbReference type="InterPro" id="IPR011990">
    <property type="entry name" value="TPR-like_helical_dom_sf"/>
</dbReference>
<feature type="region of interest" description="Disordered" evidence="1">
    <location>
        <begin position="225"/>
        <end position="256"/>
    </location>
</feature>
<keyword evidence="3" id="KW-1185">Reference proteome</keyword>
<dbReference type="Gene3D" id="1.25.40.10">
    <property type="entry name" value="Tetratricopeptide repeat domain"/>
    <property type="match status" value="1"/>
</dbReference>
<dbReference type="RefSeq" id="WP_209341710.1">
    <property type="nucleotide sequence ID" value="NZ_JAGIQL010000081.1"/>
</dbReference>
<dbReference type="PRINTS" id="PR00364">
    <property type="entry name" value="DISEASERSIST"/>
</dbReference>
<dbReference type="Proteomes" id="UP000670475">
    <property type="component" value="Unassembled WGS sequence"/>
</dbReference>
<dbReference type="EMBL" id="JAGIQL010000081">
    <property type="protein sequence ID" value="MBP0459672.1"/>
    <property type="molecule type" value="Genomic_DNA"/>
</dbReference>
<proteinExistence type="predicted"/>
<dbReference type="PANTHER" id="PTHR47691">
    <property type="entry name" value="REGULATOR-RELATED"/>
    <property type="match status" value="1"/>
</dbReference>
<gene>
    <name evidence="2" type="ORF">JFN87_19505</name>
</gene>
<dbReference type="Gene3D" id="3.40.50.300">
    <property type="entry name" value="P-loop containing nucleotide triphosphate hydrolases"/>
    <property type="match status" value="1"/>
</dbReference>
<dbReference type="SUPFAM" id="SSF48452">
    <property type="entry name" value="TPR-like"/>
    <property type="match status" value="1"/>
</dbReference>
<organism evidence="2 3">
    <name type="scientific">Streptomyces montanisoli</name>
    <dbReference type="NCBI Taxonomy" id="2798581"/>
    <lineage>
        <taxon>Bacteria</taxon>
        <taxon>Bacillati</taxon>
        <taxon>Actinomycetota</taxon>
        <taxon>Actinomycetes</taxon>
        <taxon>Kitasatosporales</taxon>
        <taxon>Streptomycetaceae</taxon>
        <taxon>Streptomyces</taxon>
    </lineage>
</organism>
<comment type="caution">
    <text evidence="2">The sequence shown here is derived from an EMBL/GenBank/DDBJ whole genome shotgun (WGS) entry which is preliminary data.</text>
</comment>
<sequence length="735" mass="78372">MVVHLPDETTSFVGRAAELALTDTSLEANRLVTLTGTGGVGKSRLALRVARRAADRYTDGARWADLSTLQYDRMLVATVSEAVGLRDHTLREPVEALCERLSGQRVLLVLDACERVAGSCADLVADLITAAPGLSVLATSRRPLGIRGERVIEVPPLPLDGEEEEALRLFRDRAADAAPHTPLDDPAGLAAAGEICRILEGIPLAVELATARLADSTVEQIAHRLASRVTEPARPAGGQAPDEDGDDAPGPGPGRFGLLVDRTGWPRHHRAMLTAVGWSHELCTPLERLLWARLSVFHGDFTAEDAAAVCAGGPLGEDDVARALAGLVAQSVVGVEDPAERDRTALADAHPDAAGPAGTLPPPGPRYRMLATLREYGDMWLAELGGQGALADRHARHFAGLVRQAYAGWLGADQVAWYHRMRDTHADLCAALNHLLATDPERATEMVGGVGFFWTCCGHLHEARLYLERALAADPKPQPDRTRALWALGVTLVLQGDLDGARVLGERCAAAAWRDGSDESTLSACYLQGLTCLMMGRPLAAHALTEQVLAALPGGPFTSQSRLRCHVVEVFSLTALGRFTEARRTAEELRAACAERGEYWARGYADYQLALVHLFSGHPHDAEGYARSMLGGRDALLDNFGTALGLDLLAAALAAQGAGERAAHTYGTGQAFWRTVGHPQRGTPELADVRAACERRAREAAGDAAYEAAFHRGLVDDLTTGLGRALDGHLPGRTA</sequence>
<accession>A0A940MHE1</accession>
<evidence type="ECO:0000256" key="1">
    <source>
        <dbReference type="SAM" id="MobiDB-lite"/>
    </source>
</evidence>
<evidence type="ECO:0000313" key="3">
    <source>
        <dbReference type="Proteomes" id="UP000670475"/>
    </source>
</evidence>
<dbReference type="GO" id="GO:0043531">
    <property type="term" value="F:ADP binding"/>
    <property type="evidence" value="ECO:0007669"/>
    <property type="project" value="InterPro"/>
</dbReference>
<name>A0A940MHE1_9ACTN</name>
<dbReference type="AlphaFoldDB" id="A0A940MHE1"/>